<dbReference type="GO" id="GO:0005737">
    <property type="term" value="C:cytoplasm"/>
    <property type="evidence" value="ECO:0007669"/>
    <property type="project" value="InterPro"/>
</dbReference>
<reference evidence="3 4" key="1">
    <citation type="submission" date="2018-08" db="EMBL/GenBank/DDBJ databases">
        <title>Genome Sequence of Clavibacter michiganensis Subspecies type strains, and the Atypical Peach-Colored Strains Isolated from Tomato.</title>
        <authorList>
            <person name="Osdaghi E."/>
            <person name="Portier P."/>
            <person name="Briand M."/>
            <person name="Jacques M.-A."/>
        </authorList>
    </citation>
    <scope>NUCLEOTIDE SEQUENCE [LARGE SCALE GENOMIC DNA]</scope>
    <source>
        <strain evidence="3 4">CFBP 6488</strain>
    </source>
</reference>
<dbReference type="GO" id="GO:0006432">
    <property type="term" value="P:phenylalanyl-tRNA aminoacylation"/>
    <property type="evidence" value="ECO:0007669"/>
    <property type="project" value="InterPro"/>
</dbReference>
<accession>A0A399NPH7</accession>
<feature type="region of interest" description="Disordered" evidence="1">
    <location>
        <begin position="33"/>
        <end position="52"/>
    </location>
</feature>
<sequence>AMAALAATTDSASLAEARSAHIGEASPLARLNGSLRSLPPEQRKDAGKLVGQSRARVTQAFQAREAEIQEQEAAARLVAEAVDVTALPSHQLPRAG</sequence>
<dbReference type="GO" id="GO:0005524">
    <property type="term" value="F:ATP binding"/>
    <property type="evidence" value="ECO:0007669"/>
    <property type="project" value="InterPro"/>
</dbReference>
<evidence type="ECO:0000259" key="2">
    <source>
        <dbReference type="Pfam" id="PF02912"/>
    </source>
</evidence>
<name>A0A399NPH7_9MICO</name>
<dbReference type="EMBL" id="QWEA01001829">
    <property type="protein sequence ID" value="RII96062.1"/>
    <property type="molecule type" value="Genomic_DNA"/>
</dbReference>
<dbReference type="InterPro" id="IPR010978">
    <property type="entry name" value="tRNA-bd_arm"/>
</dbReference>
<gene>
    <name evidence="3" type="ORF">DZF93_21075</name>
</gene>
<feature type="non-terminal residue" evidence="3">
    <location>
        <position position="96"/>
    </location>
</feature>
<comment type="caution">
    <text evidence="3">The sequence shown here is derived from an EMBL/GenBank/DDBJ whole genome shotgun (WGS) entry which is preliminary data.</text>
</comment>
<dbReference type="Gene3D" id="3.30.930.10">
    <property type="entry name" value="Bira Bifunctional Protein, Domain 2"/>
    <property type="match status" value="1"/>
</dbReference>
<evidence type="ECO:0000256" key="1">
    <source>
        <dbReference type="SAM" id="MobiDB-lite"/>
    </source>
</evidence>
<evidence type="ECO:0000313" key="4">
    <source>
        <dbReference type="Proteomes" id="UP000266634"/>
    </source>
</evidence>
<evidence type="ECO:0000313" key="3">
    <source>
        <dbReference type="EMBL" id="RII96062.1"/>
    </source>
</evidence>
<dbReference type="InterPro" id="IPR004188">
    <property type="entry name" value="Phe-tRNA_ligase_II_N"/>
</dbReference>
<feature type="domain" description="Phenylalanine-tRNA ligase class II N-terminal" evidence="2">
    <location>
        <begin position="10"/>
        <end position="77"/>
    </location>
</feature>
<dbReference type="Pfam" id="PF02912">
    <property type="entry name" value="Phe_tRNA-synt_N"/>
    <property type="match status" value="1"/>
</dbReference>
<organism evidence="3 4">
    <name type="scientific">Clavibacter michiganensis subsp. insidiosus</name>
    <dbReference type="NCBI Taxonomy" id="33014"/>
    <lineage>
        <taxon>Bacteria</taxon>
        <taxon>Bacillati</taxon>
        <taxon>Actinomycetota</taxon>
        <taxon>Actinomycetes</taxon>
        <taxon>Micrococcales</taxon>
        <taxon>Microbacteriaceae</taxon>
        <taxon>Clavibacter</taxon>
    </lineage>
</organism>
<protein>
    <submittedName>
        <fullName evidence="3">Phenylalanine--tRNA ligase subunit alpha</fullName>
    </submittedName>
</protein>
<proteinExistence type="predicted"/>
<keyword evidence="3" id="KW-0436">Ligase</keyword>
<dbReference type="InterPro" id="IPR045864">
    <property type="entry name" value="aa-tRNA-synth_II/BPL/LPL"/>
</dbReference>
<dbReference type="GO" id="GO:0004826">
    <property type="term" value="F:phenylalanine-tRNA ligase activity"/>
    <property type="evidence" value="ECO:0007669"/>
    <property type="project" value="InterPro"/>
</dbReference>
<feature type="non-terminal residue" evidence="3">
    <location>
        <position position="1"/>
    </location>
</feature>
<dbReference type="Proteomes" id="UP000266634">
    <property type="component" value="Unassembled WGS sequence"/>
</dbReference>
<dbReference type="AlphaFoldDB" id="A0A399NPH7"/>
<dbReference type="SUPFAM" id="SSF46589">
    <property type="entry name" value="tRNA-binding arm"/>
    <property type="match status" value="1"/>
</dbReference>